<feature type="compositionally biased region" description="Basic and acidic residues" evidence="11">
    <location>
        <begin position="169"/>
        <end position="181"/>
    </location>
</feature>
<evidence type="ECO:0000256" key="3">
    <source>
        <dbReference type="ARBA" id="ARBA00004496"/>
    </source>
</evidence>
<keyword evidence="6" id="KW-0053">Apoptosis</keyword>
<evidence type="ECO:0000256" key="1">
    <source>
        <dbReference type="ARBA" id="ARBA00004123"/>
    </source>
</evidence>
<dbReference type="GO" id="GO:0005737">
    <property type="term" value="C:cytoplasm"/>
    <property type="evidence" value="ECO:0007669"/>
    <property type="project" value="UniProtKB-SubCell"/>
</dbReference>
<protein>
    <submittedName>
        <fullName evidence="13">Death domain-associated protein 6</fullName>
    </submittedName>
</protein>
<evidence type="ECO:0000256" key="10">
    <source>
        <dbReference type="SAM" id="Coils"/>
    </source>
</evidence>
<evidence type="ECO:0000256" key="7">
    <source>
        <dbReference type="ARBA" id="ARBA00023054"/>
    </source>
</evidence>
<evidence type="ECO:0000256" key="4">
    <source>
        <dbReference type="ARBA" id="ARBA00022454"/>
    </source>
</evidence>
<feature type="region of interest" description="Disordered" evidence="11">
    <location>
        <begin position="78"/>
        <end position="181"/>
    </location>
</feature>
<feature type="region of interest" description="Disordered" evidence="11">
    <location>
        <begin position="575"/>
        <end position="606"/>
    </location>
</feature>
<evidence type="ECO:0000313" key="13">
    <source>
        <dbReference type="EMBL" id="JAP51203.1"/>
    </source>
</evidence>
<dbReference type="GO" id="GO:0042981">
    <property type="term" value="P:regulation of apoptotic process"/>
    <property type="evidence" value="ECO:0007669"/>
    <property type="project" value="TreeGrafter"/>
</dbReference>
<dbReference type="PANTHER" id="PTHR12766">
    <property type="entry name" value="DEATH DOMAIN-ASSOCIATED PROTEIN 6 DAXX"/>
    <property type="match status" value="1"/>
</dbReference>
<keyword evidence="9" id="KW-0539">Nucleus</keyword>
<dbReference type="GO" id="GO:0003714">
    <property type="term" value="F:transcription corepressor activity"/>
    <property type="evidence" value="ECO:0007669"/>
    <property type="project" value="TreeGrafter"/>
</dbReference>
<feature type="compositionally biased region" description="Low complexity" evidence="11">
    <location>
        <begin position="139"/>
        <end position="151"/>
    </location>
</feature>
<proteinExistence type="predicted"/>
<dbReference type="InterPro" id="IPR046426">
    <property type="entry name" value="DAXX_histone-bd_sf"/>
</dbReference>
<dbReference type="Gene3D" id="1.10.8.810">
    <property type="entry name" value="Daxx helical bundle domain"/>
    <property type="match status" value="1"/>
</dbReference>
<dbReference type="Pfam" id="PF20920">
    <property type="entry name" value="DAXX_hist_bd"/>
    <property type="match status" value="1"/>
</dbReference>
<feature type="compositionally biased region" description="Low complexity" evidence="11">
    <location>
        <begin position="405"/>
        <end position="427"/>
    </location>
</feature>
<evidence type="ECO:0000256" key="8">
    <source>
        <dbReference type="ARBA" id="ARBA00023186"/>
    </source>
</evidence>
<evidence type="ECO:0000256" key="9">
    <source>
        <dbReference type="ARBA" id="ARBA00023242"/>
    </source>
</evidence>
<feature type="region of interest" description="Disordered" evidence="11">
    <location>
        <begin position="390"/>
        <end position="427"/>
    </location>
</feature>
<name>A0A0X3PHA4_SCHSO</name>
<accession>A0A0X3PHA4</accession>
<feature type="compositionally biased region" description="Acidic residues" evidence="11">
    <location>
        <begin position="673"/>
        <end position="688"/>
    </location>
</feature>
<dbReference type="GO" id="GO:0042393">
    <property type="term" value="F:histone binding"/>
    <property type="evidence" value="ECO:0007669"/>
    <property type="project" value="InterPro"/>
</dbReference>
<dbReference type="GO" id="GO:0050681">
    <property type="term" value="F:nuclear androgen receptor binding"/>
    <property type="evidence" value="ECO:0007669"/>
    <property type="project" value="TreeGrafter"/>
</dbReference>
<keyword evidence="8" id="KW-0143">Chaperone</keyword>
<dbReference type="AlphaFoldDB" id="A0A0X3PHA4"/>
<evidence type="ECO:0000256" key="6">
    <source>
        <dbReference type="ARBA" id="ARBA00022703"/>
    </source>
</evidence>
<dbReference type="GO" id="GO:0005694">
    <property type="term" value="C:chromosome"/>
    <property type="evidence" value="ECO:0007669"/>
    <property type="project" value="UniProtKB-SubCell"/>
</dbReference>
<evidence type="ECO:0000259" key="12">
    <source>
        <dbReference type="Pfam" id="PF20920"/>
    </source>
</evidence>
<feature type="region of interest" description="Disordered" evidence="11">
    <location>
        <begin position="476"/>
        <end position="515"/>
    </location>
</feature>
<dbReference type="EMBL" id="GEEE01012022">
    <property type="protein sequence ID" value="JAP51203.1"/>
    <property type="molecule type" value="Transcribed_RNA"/>
</dbReference>
<feature type="compositionally biased region" description="Polar residues" evidence="11">
    <location>
        <begin position="152"/>
        <end position="164"/>
    </location>
</feature>
<dbReference type="GO" id="GO:0003713">
    <property type="term" value="F:transcription coactivator activity"/>
    <property type="evidence" value="ECO:0007669"/>
    <property type="project" value="TreeGrafter"/>
</dbReference>
<feature type="compositionally biased region" description="Polar residues" evidence="11">
    <location>
        <begin position="120"/>
        <end position="130"/>
    </location>
</feature>
<dbReference type="InterPro" id="IPR046378">
    <property type="entry name" value="DAXX_histone-bd"/>
</dbReference>
<sequence>MADDKWIKFTSELRPHLQTTDERILFMLLRKYESTSEEFRRSQAADVFQDCLAQIRAHPSRTYVSLVELKKKLKAHHQCGGDDEVKAVPRSPPGTKSPQGTPQMLSISTSPLLGTERTPMRTNVNPSSSLPCVEEVESSLRQSESLQQSSVTASTDGSATNVSSLPKVESSEPRDDAPGDPKLYRIMVQSLEHKLEFISSEIRKLEEAELDLSDLDNADSPYLRLDRLKRQHLRIWNQLCRVRKISPRCGRVVRRRFTYNGSRFASVNRAVENMVNASKNFPDFMDIQRLVENVLVKNQNVKMSQTALNCLAREVFTDVGRLLKDRRQKDVMLDFGCHLTDEARNEVDPAVADPELRLQLRANRKRGAAKLEEVLTKYSRLQEAYEDGLATTDLVPDSDTSSETASLAPPHSSFPSPAPASSFIPAPQLTGAPLAEAMDEALSPLVLHSAPLEEQLSLGESVATLDTVIIIESDAEEEEEDLESHGGKPSAPNDAAAAAAQTANQGSPFPLDHLQLPSAFIPESDDDADNSAVLPIDPTSQAEICESVESTGAPAASLNPAVREAEECITVDCDGGGETEFADDRQQSPSTAAVPSTPAPEILPVSDCKKCDDKPHSEISLLDSDGENEVKTRKTHLPSPTVSLPLHDAAVDSTVVTVSSTIPPGTEVISIDSDGEERQDDDDDDEPEVVDCTLPSKAMTPLNHGRQRPCLFNNFSPRPSNPNFHPSSFSLGNPQLVTQISEQRVISVSTNVFGCPVTSSRIVQQRQDLVFSTPAHQHDSFYPPPLMMPRGFSRFPGHSWHPSPYQRFFQSNF</sequence>
<feature type="region of interest" description="Disordered" evidence="11">
    <location>
        <begin position="663"/>
        <end position="688"/>
    </location>
</feature>
<gene>
    <name evidence="13" type="primary">DAXX</name>
    <name evidence="13" type="ORF">TR126928</name>
</gene>
<dbReference type="PANTHER" id="PTHR12766:SF7">
    <property type="entry name" value="DEATH DOMAIN-ASSOCIATED PROTEIN 6"/>
    <property type="match status" value="1"/>
</dbReference>
<dbReference type="GO" id="GO:0006334">
    <property type="term" value="P:nucleosome assembly"/>
    <property type="evidence" value="ECO:0007669"/>
    <property type="project" value="TreeGrafter"/>
</dbReference>
<feature type="coiled-coil region" evidence="10">
    <location>
        <begin position="188"/>
        <end position="218"/>
    </location>
</feature>
<organism evidence="13">
    <name type="scientific">Schistocephalus solidus</name>
    <name type="common">Tapeworm</name>
    <dbReference type="NCBI Taxonomy" id="70667"/>
    <lineage>
        <taxon>Eukaryota</taxon>
        <taxon>Metazoa</taxon>
        <taxon>Spiralia</taxon>
        <taxon>Lophotrochozoa</taxon>
        <taxon>Platyhelminthes</taxon>
        <taxon>Cestoda</taxon>
        <taxon>Eucestoda</taxon>
        <taxon>Diphyllobothriidea</taxon>
        <taxon>Diphyllobothriidae</taxon>
        <taxon>Schistocephalus</taxon>
    </lineage>
</organism>
<dbReference type="GO" id="GO:0016605">
    <property type="term" value="C:PML body"/>
    <property type="evidence" value="ECO:0007669"/>
    <property type="project" value="TreeGrafter"/>
</dbReference>
<feature type="domain" description="Daxx histone-binding" evidence="12">
    <location>
        <begin position="297"/>
        <end position="379"/>
    </location>
</feature>
<keyword evidence="4" id="KW-0158">Chromosome</keyword>
<feature type="region of interest" description="Disordered" evidence="11">
    <location>
        <begin position="619"/>
        <end position="644"/>
    </location>
</feature>
<dbReference type="EMBL" id="GEEE01006077">
    <property type="protein sequence ID" value="JAP57148.1"/>
    <property type="molecule type" value="Transcribed_RNA"/>
</dbReference>
<keyword evidence="5" id="KW-0963">Cytoplasm</keyword>
<dbReference type="InterPro" id="IPR038298">
    <property type="entry name" value="Daxx_N_sf"/>
</dbReference>
<feature type="compositionally biased region" description="Polar residues" evidence="11">
    <location>
        <begin position="94"/>
        <end position="112"/>
    </location>
</feature>
<reference evidence="13" key="1">
    <citation type="submission" date="2016-01" db="EMBL/GenBank/DDBJ databases">
        <title>Reference transcriptome for the parasite Schistocephalus solidus: insights into the molecular evolution of parasitism.</title>
        <authorList>
            <person name="Hebert F.O."/>
            <person name="Grambauer S."/>
            <person name="Barber I."/>
            <person name="Landry C.R."/>
            <person name="Aubin-Horth N."/>
        </authorList>
    </citation>
    <scope>NUCLEOTIDE SEQUENCE</scope>
</reference>
<keyword evidence="7 10" id="KW-0175">Coiled coil</keyword>
<comment type="subcellular location">
    <subcellularLocation>
        <location evidence="2">Chromosome</location>
    </subcellularLocation>
    <subcellularLocation>
        <location evidence="3">Cytoplasm</location>
    </subcellularLocation>
    <subcellularLocation>
        <location evidence="1">Nucleus</location>
    </subcellularLocation>
</comment>
<evidence type="ECO:0000256" key="5">
    <source>
        <dbReference type="ARBA" id="ARBA00022490"/>
    </source>
</evidence>
<dbReference type="CDD" id="cd13150">
    <property type="entry name" value="DAXX_histone_binding"/>
    <property type="match status" value="1"/>
</dbReference>
<dbReference type="Gene3D" id="1.20.58.2170">
    <property type="match status" value="1"/>
</dbReference>
<dbReference type="GO" id="GO:0006915">
    <property type="term" value="P:apoptotic process"/>
    <property type="evidence" value="ECO:0007669"/>
    <property type="project" value="UniProtKB-KW"/>
</dbReference>
<evidence type="ECO:0000256" key="11">
    <source>
        <dbReference type="SAM" id="MobiDB-lite"/>
    </source>
</evidence>
<feature type="compositionally biased region" description="Low complexity" evidence="11">
    <location>
        <begin position="588"/>
        <end position="600"/>
    </location>
</feature>
<evidence type="ECO:0000256" key="2">
    <source>
        <dbReference type="ARBA" id="ARBA00004286"/>
    </source>
</evidence>